<dbReference type="GO" id="GO:0055085">
    <property type="term" value="P:transmembrane transport"/>
    <property type="evidence" value="ECO:0007669"/>
    <property type="project" value="InterPro"/>
</dbReference>
<feature type="domain" description="TonB C-terminal" evidence="2">
    <location>
        <begin position="315"/>
        <end position="406"/>
    </location>
</feature>
<dbReference type="Proteomes" id="UP000292855">
    <property type="component" value="Unassembled WGS sequence"/>
</dbReference>
<dbReference type="SUPFAM" id="SSF74653">
    <property type="entry name" value="TolA/TonB C-terminal domain"/>
    <property type="match status" value="1"/>
</dbReference>
<accession>A0A4Q6XNI5</accession>
<evidence type="ECO:0000313" key="4">
    <source>
        <dbReference type="Proteomes" id="UP000292855"/>
    </source>
</evidence>
<dbReference type="Gene3D" id="3.30.1150.10">
    <property type="match status" value="1"/>
</dbReference>
<comment type="caution">
    <text evidence="3">The sequence shown here is derived from an EMBL/GenBank/DDBJ whole genome shotgun (WGS) entry which is preliminary data.</text>
</comment>
<dbReference type="RefSeq" id="WP_130143232.1">
    <property type="nucleotide sequence ID" value="NZ_SGIT01000005.1"/>
</dbReference>
<dbReference type="AlphaFoldDB" id="A0A4Q6XNI5"/>
<name>A0A4Q6XNI5_9SPHI</name>
<dbReference type="EMBL" id="SGIT01000005">
    <property type="protein sequence ID" value="RZF58129.1"/>
    <property type="molecule type" value="Genomic_DNA"/>
</dbReference>
<gene>
    <name evidence="3" type="ORF">EWE74_18930</name>
</gene>
<proteinExistence type="predicted"/>
<dbReference type="Pfam" id="PF03544">
    <property type="entry name" value="TonB_C"/>
    <property type="match status" value="1"/>
</dbReference>
<keyword evidence="4" id="KW-1185">Reference proteome</keyword>
<keyword evidence="1" id="KW-0472">Membrane</keyword>
<feature type="transmembrane region" description="Helical" evidence="1">
    <location>
        <begin position="6"/>
        <end position="26"/>
    </location>
</feature>
<feature type="transmembrane region" description="Helical" evidence="1">
    <location>
        <begin position="33"/>
        <end position="51"/>
    </location>
</feature>
<feature type="transmembrane region" description="Helical" evidence="1">
    <location>
        <begin position="248"/>
        <end position="267"/>
    </location>
</feature>
<dbReference type="InterPro" id="IPR037682">
    <property type="entry name" value="TonB_C"/>
</dbReference>
<keyword evidence="1" id="KW-0812">Transmembrane</keyword>
<keyword evidence="1" id="KW-1133">Transmembrane helix</keyword>
<dbReference type="PANTHER" id="PTHR33446">
    <property type="entry name" value="PROTEIN TONB-RELATED"/>
    <property type="match status" value="1"/>
</dbReference>
<evidence type="ECO:0000313" key="3">
    <source>
        <dbReference type="EMBL" id="RZF58129.1"/>
    </source>
</evidence>
<dbReference type="OrthoDB" id="649093at2"/>
<dbReference type="PROSITE" id="PS52015">
    <property type="entry name" value="TONB_CTD"/>
    <property type="match status" value="1"/>
</dbReference>
<feature type="transmembrane region" description="Helical" evidence="1">
    <location>
        <begin position="91"/>
        <end position="109"/>
    </location>
</feature>
<evidence type="ECO:0000256" key="1">
    <source>
        <dbReference type="SAM" id="Phobius"/>
    </source>
</evidence>
<reference evidence="3 4" key="1">
    <citation type="submission" date="2019-02" db="EMBL/GenBank/DDBJ databases">
        <authorList>
            <person name="Li Y."/>
        </authorList>
    </citation>
    <scope>NUCLEOTIDE SEQUENCE [LARGE SCALE GENOMIC DNA]</scope>
    <source>
        <strain evidence="3 4">30C10-4-7</strain>
    </source>
</reference>
<protein>
    <submittedName>
        <fullName evidence="3">Energy transducer TonB</fullName>
    </submittedName>
</protein>
<organism evidence="3 4">
    <name type="scientific">Sphingobacterium corticibacterium</name>
    <dbReference type="NCBI Taxonomy" id="2484746"/>
    <lineage>
        <taxon>Bacteria</taxon>
        <taxon>Pseudomonadati</taxon>
        <taxon>Bacteroidota</taxon>
        <taxon>Sphingobacteriia</taxon>
        <taxon>Sphingobacteriales</taxon>
        <taxon>Sphingobacteriaceae</taxon>
        <taxon>Sphingobacterium</taxon>
    </lineage>
</organism>
<sequence length="406" mass="47162">MTYLILANLSLILFFVVYILVLKHLTFFQWNRVYLLVAIAVSFVMPLLQFVDLSHHREIYRPLAIIDFAEMEYLDVTDMVGYNDSWSAMDWVRFVYITGVGLMFLWLGIRLYRVFSAFGDDTAKQRSFSFFNQVLIADKTRHRDVITSHEQIHMKQGHSYDILFLEVVRVFNWFNPIFYYYLKELKFQHECIADKACARDKVQYAELLVSNALRVSHSVLLHEFSNHSFLKKRIMMLFKNKSKKINRINYMMILPALLLISGMALAFNVSIKEVVPIVVRDMENSVLQDTTRSLQEKADIDRVFTAVEISPEPKEGMQAFRTWIGENYNYPQAAIDAGVKGQLVISFVVEQDGQLRDFKIVKDLGHGTGEEAIEMLKKAEAWRPGIQNGRKVRVAYTLPLSINLEP</sequence>
<dbReference type="InterPro" id="IPR008756">
    <property type="entry name" value="Peptidase_M56"/>
</dbReference>
<dbReference type="PANTHER" id="PTHR33446:SF2">
    <property type="entry name" value="PROTEIN TONB"/>
    <property type="match status" value="1"/>
</dbReference>
<dbReference type="InterPro" id="IPR051045">
    <property type="entry name" value="TonB-dependent_transducer"/>
</dbReference>
<evidence type="ECO:0000259" key="2">
    <source>
        <dbReference type="PROSITE" id="PS52015"/>
    </source>
</evidence>
<dbReference type="Pfam" id="PF05569">
    <property type="entry name" value="Peptidase_M56"/>
    <property type="match status" value="1"/>
</dbReference>
<dbReference type="GO" id="GO:0098797">
    <property type="term" value="C:plasma membrane protein complex"/>
    <property type="evidence" value="ECO:0007669"/>
    <property type="project" value="TreeGrafter"/>
</dbReference>
<dbReference type="GO" id="GO:0031992">
    <property type="term" value="F:energy transducer activity"/>
    <property type="evidence" value="ECO:0007669"/>
    <property type="project" value="TreeGrafter"/>
</dbReference>